<protein>
    <submittedName>
        <fullName evidence="2">Uncharacterized protein</fullName>
    </submittedName>
</protein>
<dbReference type="Proteomes" id="UP000198825">
    <property type="component" value="Chromosome I"/>
</dbReference>
<dbReference type="EMBL" id="LT629799">
    <property type="protein sequence ID" value="SDU85571.1"/>
    <property type="molecule type" value="Genomic_DNA"/>
</dbReference>
<feature type="transmembrane region" description="Helical" evidence="1">
    <location>
        <begin position="6"/>
        <end position="24"/>
    </location>
</feature>
<accession>A0A1H2LY86</accession>
<reference evidence="3" key="1">
    <citation type="submission" date="2016-10" db="EMBL/GenBank/DDBJ databases">
        <authorList>
            <person name="Varghese N."/>
            <person name="Submissions S."/>
        </authorList>
    </citation>
    <scope>NUCLEOTIDE SEQUENCE [LARGE SCALE GENOMIC DNA]</scope>
    <source>
        <strain evidence="3">DSM 21743</strain>
    </source>
</reference>
<evidence type="ECO:0000313" key="2">
    <source>
        <dbReference type="EMBL" id="SDU85571.1"/>
    </source>
</evidence>
<keyword evidence="1" id="KW-0472">Membrane</keyword>
<name>A0A1H2LY86_9ACTN</name>
<keyword evidence="1" id="KW-1133">Transmembrane helix</keyword>
<proteinExistence type="predicted"/>
<dbReference type="AlphaFoldDB" id="A0A1H2LY86"/>
<evidence type="ECO:0000313" key="3">
    <source>
        <dbReference type="Proteomes" id="UP000198825"/>
    </source>
</evidence>
<dbReference type="STRING" id="546874.SAMN04488544_1018"/>
<sequence length="95" mass="10053">MVSDASVELAGLTVVVVLPTVWVMTTRSVLHRSVALVPAMPPLWVHVPAARVNALAGAVPELVMVTVVLVDWPGTRARTPPYLLIVAQVAELVPA</sequence>
<evidence type="ECO:0000256" key="1">
    <source>
        <dbReference type="SAM" id="Phobius"/>
    </source>
</evidence>
<keyword evidence="3" id="KW-1185">Reference proteome</keyword>
<gene>
    <name evidence="2" type="ORF">SAMN04488544_1018</name>
</gene>
<organism evidence="2 3">
    <name type="scientific">Microlunatus sagamiharensis</name>
    <dbReference type="NCBI Taxonomy" id="546874"/>
    <lineage>
        <taxon>Bacteria</taxon>
        <taxon>Bacillati</taxon>
        <taxon>Actinomycetota</taxon>
        <taxon>Actinomycetes</taxon>
        <taxon>Propionibacteriales</taxon>
        <taxon>Propionibacteriaceae</taxon>
        <taxon>Microlunatus</taxon>
    </lineage>
</organism>
<keyword evidence="1" id="KW-0812">Transmembrane</keyword>